<evidence type="ECO:0000313" key="1">
    <source>
        <dbReference type="EMBL" id="NID10549.1"/>
    </source>
</evidence>
<dbReference type="EMBL" id="WAEL01000003">
    <property type="protein sequence ID" value="NID10549.1"/>
    <property type="molecule type" value="Genomic_DNA"/>
</dbReference>
<gene>
    <name evidence="1" type="ORF">F7231_10240</name>
</gene>
<dbReference type="Proteomes" id="UP000606008">
    <property type="component" value="Unassembled WGS sequence"/>
</dbReference>
<dbReference type="RefSeq" id="WP_166691810.1">
    <property type="nucleotide sequence ID" value="NZ_WAEL01000003.1"/>
</dbReference>
<organism evidence="1 2">
    <name type="scientific">Fibrivirga algicola</name>
    <dbReference type="NCBI Taxonomy" id="2950420"/>
    <lineage>
        <taxon>Bacteria</taxon>
        <taxon>Pseudomonadati</taxon>
        <taxon>Bacteroidota</taxon>
        <taxon>Cytophagia</taxon>
        <taxon>Cytophagales</taxon>
        <taxon>Spirosomataceae</taxon>
        <taxon>Fibrivirga</taxon>
    </lineage>
</organism>
<keyword evidence="2" id="KW-1185">Reference proteome</keyword>
<comment type="caution">
    <text evidence="1">The sequence shown here is derived from an EMBL/GenBank/DDBJ whole genome shotgun (WGS) entry which is preliminary data.</text>
</comment>
<evidence type="ECO:0000313" key="2">
    <source>
        <dbReference type="Proteomes" id="UP000606008"/>
    </source>
</evidence>
<accession>A0ABX0QED7</accession>
<protein>
    <submittedName>
        <fullName evidence="1">Uncharacterized protein</fullName>
    </submittedName>
</protein>
<sequence>MNTTTPSVPLSTAQLIDTAALTALLVSVRPSPIQFDWGTDNLVLWIEDLSTTGTLLDQMQEVISRVGFAIELQTGWDHRTDEALYHPLYGYHILLRDATGLWHGVRVNAAGEFIESLPLEEINYEIAYDKVMWID</sequence>
<name>A0ABX0QED7_9BACT</name>
<reference evidence="1" key="1">
    <citation type="submission" date="2024-05" db="EMBL/GenBank/DDBJ databases">
        <authorList>
            <person name="Jung D.-H."/>
        </authorList>
    </citation>
    <scope>NUCLEOTIDE SEQUENCE</scope>
    <source>
        <strain evidence="1">JA-25</strain>
    </source>
</reference>
<proteinExistence type="predicted"/>